<keyword evidence="1 2" id="KW-0784">Thiamine biosynthesis</keyword>
<feature type="binding site" evidence="2">
    <location>
        <position position="217"/>
    </location>
    <ligand>
        <name>Mg(2+)</name>
        <dbReference type="ChEBI" id="CHEBI:18420"/>
        <label>5</label>
    </ligand>
</feature>
<comment type="caution">
    <text evidence="4">The sequence shown here is derived from an EMBL/GenBank/DDBJ whole genome shotgun (WGS) entry which is preliminary data.</text>
</comment>
<feature type="binding site" evidence="2">
    <location>
        <position position="80"/>
    </location>
    <ligand>
        <name>Mg(2+)</name>
        <dbReference type="ChEBI" id="CHEBI:18420"/>
        <label>2</label>
    </ligand>
</feature>
<comment type="catalytic activity">
    <reaction evidence="2">
        <text>thiamine phosphate + ATP = thiamine diphosphate + ADP</text>
        <dbReference type="Rhea" id="RHEA:15913"/>
        <dbReference type="ChEBI" id="CHEBI:30616"/>
        <dbReference type="ChEBI" id="CHEBI:37575"/>
        <dbReference type="ChEBI" id="CHEBI:58937"/>
        <dbReference type="ChEBI" id="CHEBI:456216"/>
        <dbReference type="EC" id="2.7.4.16"/>
    </reaction>
</comment>
<feature type="binding site" evidence="2">
    <location>
        <position position="50"/>
    </location>
    <ligand>
        <name>Mg(2+)</name>
        <dbReference type="ChEBI" id="CHEBI:18420"/>
        <label>4</label>
    </ligand>
</feature>
<keyword evidence="2 4" id="KW-0418">Kinase</keyword>
<dbReference type="RefSeq" id="WP_418115504.1">
    <property type="nucleotide sequence ID" value="NZ_JAWJZZ010000003.1"/>
</dbReference>
<gene>
    <name evidence="2" type="primary">thiL</name>
    <name evidence="4" type="ORF">DOFOFD_11500</name>
</gene>
<feature type="binding site" evidence="2">
    <location>
        <position position="264"/>
    </location>
    <ligand>
        <name>substrate</name>
    </ligand>
</feature>
<evidence type="ECO:0000256" key="1">
    <source>
        <dbReference type="ARBA" id="ARBA00022977"/>
    </source>
</evidence>
<dbReference type="GO" id="GO:0016301">
    <property type="term" value="F:kinase activity"/>
    <property type="evidence" value="ECO:0007669"/>
    <property type="project" value="UniProtKB-KW"/>
</dbReference>
<feature type="binding site" evidence="2">
    <location>
        <position position="34"/>
    </location>
    <ligand>
        <name>Mg(2+)</name>
        <dbReference type="ChEBI" id="CHEBI:18420"/>
        <label>4</label>
    </ligand>
</feature>
<dbReference type="Gene3D" id="3.90.650.10">
    <property type="entry name" value="PurM-like C-terminal domain"/>
    <property type="match status" value="1"/>
</dbReference>
<sequence>MMTEKDDHPGGEFDLIARYFTSLAGPGAYGLADDAACLTPASDGKRQVISTDTIVENVHFLPDDPPDLIARKALRVNISDCAAMGARPVSYLLNLTLPPQRGKMFLEKFSAGLAADQRAYNLNLIGGDTTRTNGPLVISVTMIGEVPADHLLTRGGARPGDAIWVTGAIGSSWLGLQALTGKIDHLDDVFAARYRCPEPRPHVIPPGVATSCLDISDGLIQDAGHIASQSQVIMALSAADIPLPGKLPPPLQRKYFEALVTGGDDYELLFTAPETATATATILDASQRAAVPITRIGTVKPGPAATQLLDEMGAPYQLTRGGWQHF</sequence>
<comment type="pathway">
    <text evidence="2">Cofactor biosynthesis; thiamine diphosphate biosynthesis; thiamine diphosphate from thiamine phosphate: step 1/1.</text>
</comment>
<feature type="binding site" evidence="2">
    <location>
        <position position="52"/>
    </location>
    <ligand>
        <name>Mg(2+)</name>
        <dbReference type="ChEBI" id="CHEBI:18420"/>
        <label>1</label>
    </ligand>
</feature>
<keyword evidence="2" id="KW-0808">Transferase</keyword>
<feature type="binding site" evidence="2">
    <location>
        <position position="216"/>
    </location>
    <ligand>
        <name>ATP</name>
        <dbReference type="ChEBI" id="CHEBI:30616"/>
    </ligand>
</feature>
<feature type="binding site" evidence="2">
    <location>
        <position position="214"/>
    </location>
    <ligand>
        <name>Mg(2+)</name>
        <dbReference type="ChEBI" id="CHEBI:18420"/>
        <label>3</label>
    </ligand>
</feature>
<dbReference type="NCBIfam" id="TIGR01379">
    <property type="entry name" value="thiL"/>
    <property type="match status" value="1"/>
</dbReference>
<evidence type="ECO:0000313" key="4">
    <source>
        <dbReference type="EMBL" id="MEE8659624.1"/>
    </source>
</evidence>
<dbReference type="InterPro" id="IPR036676">
    <property type="entry name" value="PurM-like_C_sf"/>
</dbReference>
<dbReference type="InterPro" id="IPR036921">
    <property type="entry name" value="PurM-like_N_sf"/>
</dbReference>
<protein>
    <recommendedName>
        <fullName evidence="2">Thiamine-monophosphate kinase</fullName>
        <shortName evidence="2">TMP kinase</shortName>
        <shortName evidence="2">Thiamine-phosphate kinase</shortName>
        <ecNumber evidence="2">2.7.4.16</ecNumber>
    </recommendedName>
</protein>
<feature type="binding site" evidence="2">
    <location>
        <position position="80"/>
    </location>
    <ligand>
        <name>Mg(2+)</name>
        <dbReference type="ChEBI" id="CHEBI:18420"/>
        <label>4</label>
    </ligand>
</feature>
<organism evidence="4 5">
    <name type="scientific">Sorlinia euscelidii</name>
    <dbReference type="NCBI Taxonomy" id="3081148"/>
    <lineage>
        <taxon>Bacteria</taxon>
        <taxon>Pseudomonadati</taxon>
        <taxon>Pseudomonadota</taxon>
        <taxon>Alphaproteobacteria</taxon>
        <taxon>Acetobacterales</taxon>
        <taxon>Acetobacteraceae</taxon>
        <taxon>Sorlinia</taxon>
    </lineage>
</organism>
<dbReference type="InterPro" id="IPR016188">
    <property type="entry name" value="PurM-like_N"/>
</dbReference>
<reference evidence="4 5" key="1">
    <citation type="submission" date="2023-10" db="EMBL/GenBank/DDBJ databases">
        <title>Sorlinia euscelidii gen. nov., sp. nov., an acetic acid bacteria isolated from the gut of Euscelidius variegatus emitter.</title>
        <authorList>
            <person name="Michoud G."/>
            <person name="Marasco R."/>
            <person name="Seferji K."/>
            <person name="Gonella E."/>
            <person name="Garuglieri E."/>
            <person name="Alma A."/>
            <person name="Mapelli F."/>
            <person name="Borin S."/>
            <person name="Daffonchio D."/>
            <person name="Crotti E."/>
        </authorList>
    </citation>
    <scope>NUCLEOTIDE SEQUENCE [LARGE SCALE GENOMIC DNA]</scope>
    <source>
        <strain evidence="4 5">EV16P</strain>
    </source>
</reference>
<feature type="binding site" evidence="2">
    <location>
        <position position="59"/>
    </location>
    <ligand>
        <name>substrate</name>
    </ligand>
</feature>
<comment type="similarity">
    <text evidence="2">Belongs to the thiamine-monophosphate kinase family.</text>
</comment>
<dbReference type="EMBL" id="JAWJZY010000006">
    <property type="protein sequence ID" value="MEE8659624.1"/>
    <property type="molecule type" value="Genomic_DNA"/>
</dbReference>
<dbReference type="PANTHER" id="PTHR30270:SF0">
    <property type="entry name" value="THIAMINE-MONOPHOSPHATE KINASE"/>
    <property type="match status" value="1"/>
</dbReference>
<feature type="binding site" evidence="2">
    <location>
        <position position="323"/>
    </location>
    <ligand>
        <name>substrate</name>
    </ligand>
</feature>
<feature type="binding site" evidence="2">
    <location>
        <position position="80"/>
    </location>
    <ligand>
        <name>Mg(2+)</name>
        <dbReference type="ChEBI" id="CHEBI:18420"/>
        <label>3</label>
    </ligand>
</feature>
<dbReference type="InterPro" id="IPR006283">
    <property type="entry name" value="ThiL-like"/>
</dbReference>
<dbReference type="CDD" id="cd02194">
    <property type="entry name" value="ThiL"/>
    <property type="match status" value="1"/>
</dbReference>
<proteinExistence type="inferred from homology"/>
<dbReference type="Proteomes" id="UP001312908">
    <property type="component" value="Unassembled WGS sequence"/>
</dbReference>
<evidence type="ECO:0000259" key="3">
    <source>
        <dbReference type="Pfam" id="PF00586"/>
    </source>
</evidence>
<dbReference type="PIRSF" id="PIRSF005303">
    <property type="entry name" value="Thiam_monoph_kin"/>
    <property type="match status" value="1"/>
</dbReference>
<dbReference type="PANTHER" id="PTHR30270">
    <property type="entry name" value="THIAMINE-MONOPHOSPHATE KINASE"/>
    <property type="match status" value="1"/>
</dbReference>
<evidence type="ECO:0000313" key="5">
    <source>
        <dbReference type="Proteomes" id="UP001312908"/>
    </source>
</evidence>
<evidence type="ECO:0000256" key="2">
    <source>
        <dbReference type="HAMAP-Rule" id="MF_02128"/>
    </source>
</evidence>
<comment type="function">
    <text evidence="2">Catalyzes the ATP-dependent phosphorylation of thiamine-monophosphate (TMP) to form thiamine-pyrophosphate (TPP), the active form of vitamin B1.</text>
</comment>
<accession>A0ABU7U6V1</accession>
<feature type="domain" description="PurM-like N-terminal" evidence="3">
    <location>
        <begin position="33"/>
        <end position="146"/>
    </location>
</feature>
<keyword evidence="2" id="KW-0479">Metal-binding</keyword>
<dbReference type="SUPFAM" id="SSF56042">
    <property type="entry name" value="PurM C-terminal domain-like"/>
    <property type="match status" value="1"/>
</dbReference>
<comment type="miscellaneous">
    <text evidence="2">Reaction mechanism of ThiL seems to utilize a direct, inline transfer of the gamma-phosphate of ATP to TMP rather than a phosphorylated enzyme intermediate.</text>
</comment>
<feature type="binding site" evidence="2">
    <location>
        <position position="52"/>
    </location>
    <ligand>
        <name>Mg(2+)</name>
        <dbReference type="ChEBI" id="CHEBI:18420"/>
        <label>2</label>
    </ligand>
</feature>
<feature type="binding site" evidence="2">
    <location>
        <position position="128"/>
    </location>
    <ligand>
        <name>Mg(2+)</name>
        <dbReference type="ChEBI" id="CHEBI:18420"/>
        <label>1</label>
    </ligand>
</feature>
<keyword evidence="5" id="KW-1185">Reference proteome</keyword>
<keyword evidence="2" id="KW-0460">Magnesium</keyword>
<feature type="binding site" evidence="2">
    <location>
        <begin position="127"/>
        <end position="128"/>
    </location>
    <ligand>
        <name>ATP</name>
        <dbReference type="ChEBI" id="CHEBI:30616"/>
    </ligand>
</feature>
<feature type="binding site" evidence="2">
    <location>
        <position position="51"/>
    </location>
    <ligand>
        <name>Mg(2+)</name>
        <dbReference type="ChEBI" id="CHEBI:18420"/>
        <label>1</label>
    </ligand>
</feature>
<feature type="binding site" evidence="2">
    <location>
        <position position="154"/>
    </location>
    <ligand>
        <name>ATP</name>
        <dbReference type="ChEBI" id="CHEBI:30616"/>
    </ligand>
</feature>
<name>A0ABU7U6V1_9PROT</name>
<dbReference type="Pfam" id="PF00586">
    <property type="entry name" value="AIRS"/>
    <property type="match status" value="1"/>
</dbReference>
<dbReference type="SUPFAM" id="SSF55326">
    <property type="entry name" value="PurM N-terminal domain-like"/>
    <property type="match status" value="1"/>
</dbReference>
<feature type="binding site" evidence="2">
    <location>
        <position position="34"/>
    </location>
    <ligand>
        <name>Mg(2+)</name>
        <dbReference type="ChEBI" id="CHEBI:18420"/>
        <label>3</label>
    </ligand>
</feature>
<dbReference type="EC" id="2.7.4.16" evidence="2"/>
<dbReference type="Gene3D" id="3.30.1330.10">
    <property type="entry name" value="PurM-like, N-terminal domain"/>
    <property type="match status" value="1"/>
</dbReference>
<keyword evidence="2" id="KW-0067">ATP-binding</keyword>
<comment type="caution">
    <text evidence="2">Lacks conserved residue(s) required for the propagation of feature annotation.</text>
</comment>
<keyword evidence="2" id="KW-0547">Nucleotide-binding</keyword>
<dbReference type="HAMAP" id="MF_02128">
    <property type="entry name" value="TMP_kinase"/>
    <property type="match status" value="1"/>
</dbReference>